<gene>
    <name evidence="2" type="ORF">SAMN05661053_0697</name>
</gene>
<keyword evidence="1" id="KW-1133">Transmembrane helix</keyword>
<feature type="transmembrane region" description="Helical" evidence="1">
    <location>
        <begin position="7"/>
        <end position="27"/>
    </location>
</feature>
<dbReference type="RefSeq" id="WP_088659125.1">
    <property type="nucleotide sequence ID" value="NZ_UHJL01000001.1"/>
</dbReference>
<accession>A0A380RVM2</accession>
<dbReference type="Proteomes" id="UP000255423">
    <property type="component" value="Unassembled WGS sequence"/>
</dbReference>
<evidence type="ECO:0008006" key="4">
    <source>
        <dbReference type="Google" id="ProtNLM"/>
    </source>
</evidence>
<sequence length="63" mass="6645">MLNKKNLILIGIGILLLIIGFICLGTGPADNPVSLSVAPIILTIAYVVIIPLGILYSGKEKDK</sequence>
<evidence type="ECO:0000256" key="1">
    <source>
        <dbReference type="SAM" id="Phobius"/>
    </source>
</evidence>
<keyword evidence="1" id="KW-0812">Transmembrane</keyword>
<protein>
    <recommendedName>
        <fullName evidence="4">DUF3098 domain-containing protein</fullName>
    </recommendedName>
</protein>
<name>A0A380RVM2_FIBSU</name>
<dbReference type="EMBL" id="UHJL01000001">
    <property type="protein sequence ID" value="SUQ19464.1"/>
    <property type="molecule type" value="Genomic_DNA"/>
</dbReference>
<organism evidence="2 3">
    <name type="scientific">Fibrobacter succinogenes</name>
    <name type="common">Bacteroides succinogenes</name>
    <dbReference type="NCBI Taxonomy" id="833"/>
    <lineage>
        <taxon>Bacteria</taxon>
        <taxon>Pseudomonadati</taxon>
        <taxon>Fibrobacterota</taxon>
        <taxon>Fibrobacteria</taxon>
        <taxon>Fibrobacterales</taxon>
        <taxon>Fibrobacteraceae</taxon>
        <taxon>Fibrobacter</taxon>
    </lineage>
</organism>
<dbReference type="AlphaFoldDB" id="A0A380RVM2"/>
<keyword evidence="1" id="KW-0472">Membrane</keyword>
<evidence type="ECO:0000313" key="2">
    <source>
        <dbReference type="EMBL" id="SUQ19464.1"/>
    </source>
</evidence>
<reference evidence="2 3" key="1">
    <citation type="submission" date="2017-08" db="EMBL/GenBank/DDBJ databases">
        <authorList>
            <person name="de Groot N.N."/>
        </authorList>
    </citation>
    <scope>NUCLEOTIDE SEQUENCE [LARGE SCALE GENOMIC DNA]</scope>
    <source>
        <strain evidence="2 3">HM2</strain>
    </source>
</reference>
<proteinExistence type="predicted"/>
<evidence type="ECO:0000313" key="3">
    <source>
        <dbReference type="Proteomes" id="UP000255423"/>
    </source>
</evidence>
<feature type="transmembrane region" description="Helical" evidence="1">
    <location>
        <begin position="33"/>
        <end position="56"/>
    </location>
</feature>